<accession>A0A1M4T7Z0</accession>
<evidence type="ECO:0000313" key="2">
    <source>
        <dbReference type="Proteomes" id="UP000184368"/>
    </source>
</evidence>
<dbReference type="Pfam" id="PF11697">
    <property type="entry name" value="DUF3293"/>
    <property type="match status" value="1"/>
</dbReference>
<gene>
    <name evidence="1" type="ORF">SAMN05444008_101350</name>
</gene>
<sequence>MTTQSIPADLYKAYLHTTYQVYRPSIAIKIGNTHPQLDALLATHDAVNWAFLTAYNPYSQVLPATENEQRNKALEALLAPYPYYAGAGMGEDPSWTPEASFRVLGIDCATAHQLGKQFGQNAIVAGIKGERAELIITL</sequence>
<keyword evidence="2" id="KW-1185">Reference proteome</keyword>
<dbReference type="EMBL" id="FQUO01000001">
    <property type="protein sequence ID" value="SHE40448.1"/>
    <property type="molecule type" value="Genomic_DNA"/>
</dbReference>
<dbReference type="Proteomes" id="UP000184368">
    <property type="component" value="Unassembled WGS sequence"/>
</dbReference>
<dbReference type="AlphaFoldDB" id="A0A1M4T7Z0"/>
<reference evidence="1 2" key="1">
    <citation type="submission" date="2016-11" db="EMBL/GenBank/DDBJ databases">
        <authorList>
            <person name="Jaros S."/>
            <person name="Januszkiewicz K."/>
            <person name="Wedrychowicz H."/>
        </authorList>
    </citation>
    <scope>NUCLEOTIDE SEQUENCE [LARGE SCALE GENOMIC DNA]</scope>
    <source>
        <strain evidence="1 2">DSM 26897</strain>
    </source>
</reference>
<organism evidence="1 2">
    <name type="scientific">Cnuella takakiae</name>
    <dbReference type="NCBI Taxonomy" id="1302690"/>
    <lineage>
        <taxon>Bacteria</taxon>
        <taxon>Pseudomonadati</taxon>
        <taxon>Bacteroidota</taxon>
        <taxon>Chitinophagia</taxon>
        <taxon>Chitinophagales</taxon>
        <taxon>Chitinophagaceae</taxon>
        <taxon>Cnuella</taxon>
    </lineage>
</organism>
<name>A0A1M4T7Z0_9BACT</name>
<dbReference type="RefSeq" id="WP_073039351.1">
    <property type="nucleotide sequence ID" value="NZ_FQUO01000001.1"/>
</dbReference>
<dbReference type="InterPro" id="IPR021710">
    <property type="entry name" value="DUF3293"/>
</dbReference>
<dbReference type="STRING" id="1302690.BUE76_01320"/>
<evidence type="ECO:0000313" key="1">
    <source>
        <dbReference type="EMBL" id="SHE40448.1"/>
    </source>
</evidence>
<dbReference type="OrthoDB" id="5509642at2"/>
<evidence type="ECO:0008006" key="3">
    <source>
        <dbReference type="Google" id="ProtNLM"/>
    </source>
</evidence>
<protein>
    <recommendedName>
        <fullName evidence="3">DUF3293 domain-containing protein</fullName>
    </recommendedName>
</protein>
<proteinExistence type="predicted"/>